<reference evidence="8" key="1">
    <citation type="submission" date="2020-11" db="EMBL/GenBank/DDBJ databases">
        <authorList>
            <person name="Konstantinou D."/>
            <person name="Gkelis S."/>
            <person name="Popin R."/>
            <person name="Fewer D."/>
            <person name="Sivonen K."/>
        </authorList>
    </citation>
    <scope>NUCLEOTIDE SEQUENCE</scope>
    <source>
        <strain evidence="8">TAU-MAC 1115</strain>
    </source>
</reference>
<evidence type="ECO:0000256" key="1">
    <source>
        <dbReference type="ARBA" id="ARBA00004496"/>
    </source>
</evidence>
<reference evidence="8" key="2">
    <citation type="journal article" date="2021" name="Mar. Drugs">
        <title>Genome Reduction and Secondary Metabolism of the Marine Sponge-Associated Cyanobacterium Leptothoe.</title>
        <authorList>
            <person name="Konstantinou D."/>
            <person name="Popin R.V."/>
            <person name="Fewer D.P."/>
            <person name="Sivonen K."/>
            <person name="Gkelis S."/>
        </authorList>
    </citation>
    <scope>NUCLEOTIDE SEQUENCE</scope>
    <source>
        <strain evidence="8">TAU-MAC 1115</strain>
    </source>
</reference>
<comment type="similarity">
    <text evidence="5">Belongs to the Rap family.</text>
</comment>
<dbReference type="InterPro" id="IPR051476">
    <property type="entry name" value="Bac_ResReg_Asp_Phosphatase"/>
</dbReference>
<feature type="region of interest" description="Disordered" evidence="7">
    <location>
        <begin position="413"/>
        <end position="494"/>
    </location>
</feature>
<evidence type="ECO:0000256" key="4">
    <source>
        <dbReference type="ARBA" id="ARBA00022803"/>
    </source>
</evidence>
<dbReference type="InterPro" id="IPR019734">
    <property type="entry name" value="TPR_rpt"/>
</dbReference>
<organism evidence="8 9">
    <name type="scientific">Leptothoe spongobia TAU-MAC 1115</name>
    <dbReference type="NCBI Taxonomy" id="1967444"/>
    <lineage>
        <taxon>Bacteria</taxon>
        <taxon>Bacillati</taxon>
        <taxon>Cyanobacteriota</taxon>
        <taxon>Cyanophyceae</taxon>
        <taxon>Nodosilineales</taxon>
        <taxon>Cymatolegaceae</taxon>
        <taxon>Leptothoe</taxon>
        <taxon>Leptothoe spongobia</taxon>
    </lineage>
</organism>
<evidence type="ECO:0000313" key="9">
    <source>
        <dbReference type="Proteomes" id="UP000717364"/>
    </source>
</evidence>
<evidence type="ECO:0000256" key="3">
    <source>
        <dbReference type="ARBA" id="ARBA00022737"/>
    </source>
</evidence>
<keyword evidence="3" id="KW-0677">Repeat</keyword>
<dbReference type="Gene3D" id="1.25.40.10">
    <property type="entry name" value="Tetratricopeptide repeat domain"/>
    <property type="match status" value="1"/>
</dbReference>
<dbReference type="EMBL" id="JADOES010000039">
    <property type="protein sequence ID" value="MBT9317150.1"/>
    <property type="molecule type" value="Genomic_DNA"/>
</dbReference>
<name>A0A947DHN8_9CYAN</name>
<dbReference type="SUPFAM" id="SSF48452">
    <property type="entry name" value="TPR-like"/>
    <property type="match status" value="1"/>
</dbReference>
<dbReference type="InterPro" id="IPR011990">
    <property type="entry name" value="TPR-like_helical_dom_sf"/>
</dbReference>
<comment type="subcellular location">
    <subcellularLocation>
        <location evidence="1">Cytoplasm</location>
    </subcellularLocation>
</comment>
<gene>
    <name evidence="8" type="ORF">IXB50_17135</name>
</gene>
<feature type="compositionally biased region" description="Acidic residues" evidence="7">
    <location>
        <begin position="449"/>
        <end position="462"/>
    </location>
</feature>
<accession>A0A947DHN8</accession>
<dbReference type="Pfam" id="PF13424">
    <property type="entry name" value="TPR_12"/>
    <property type="match status" value="1"/>
</dbReference>
<dbReference type="AlphaFoldDB" id="A0A947DHN8"/>
<dbReference type="Proteomes" id="UP000717364">
    <property type="component" value="Unassembled WGS sequence"/>
</dbReference>
<dbReference type="PANTHER" id="PTHR46630:SF1">
    <property type="entry name" value="TETRATRICOPEPTIDE REPEAT PROTEIN 29"/>
    <property type="match status" value="1"/>
</dbReference>
<feature type="repeat" description="TPR" evidence="6">
    <location>
        <begin position="362"/>
        <end position="395"/>
    </location>
</feature>
<dbReference type="PANTHER" id="PTHR46630">
    <property type="entry name" value="TETRATRICOPEPTIDE REPEAT PROTEIN 29"/>
    <property type="match status" value="1"/>
</dbReference>
<dbReference type="GO" id="GO:0005737">
    <property type="term" value="C:cytoplasm"/>
    <property type="evidence" value="ECO:0007669"/>
    <property type="project" value="UniProtKB-SubCell"/>
</dbReference>
<evidence type="ECO:0000256" key="6">
    <source>
        <dbReference type="PROSITE-ProRule" id="PRU00339"/>
    </source>
</evidence>
<evidence type="ECO:0000313" key="8">
    <source>
        <dbReference type="EMBL" id="MBT9317150.1"/>
    </source>
</evidence>
<evidence type="ECO:0000256" key="7">
    <source>
        <dbReference type="SAM" id="MobiDB-lite"/>
    </source>
</evidence>
<evidence type="ECO:0000256" key="5">
    <source>
        <dbReference type="ARBA" id="ARBA00038253"/>
    </source>
</evidence>
<keyword evidence="9" id="KW-1185">Reference proteome</keyword>
<proteinExistence type="inferred from homology"/>
<dbReference type="PROSITE" id="PS50005">
    <property type="entry name" value="TPR"/>
    <property type="match status" value="1"/>
</dbReference>
<keyword evidence="4 6" id="KW-0802">TPR repeat</keyword>
<dbReference type="RefSeq" id="WP_215610218.1">
    <property type="nucleotide sequence ID" value="NZ_JADOES010000039.1"/>
</dbReference>
<protein>
    <submittedName>
        <fullName evidence="8">Tetratricopeptide repeat protein</fullName>
    </submittedName>
</protein>
<comment type="caution">
    <text evidence="8">The sequence shown here is derived from an EMBL/GenBank/DDBJ whole genome shotgun (WGS) entry which is preliminary data.</text>
</comment>
<evidence type="ECO:0000256" key="2">
    <source>
        <dbReference type="ARBA" id="ARBA00022490"/>
    </source>
</evidence>
<keyword evidence="2" id="KW-0963">Cytoplasm</keyword>
<sequence>MSVYFDLRNYRWFRVLGKRLIGGLATLALLSVPVSLPAYGQRLDPVLLDAFLTNPLEAEPRDPLLPTAVVDRPLSPLELYDLEVALFQLDAQARALLLAEQPDDAFALWIREVQLRRVFGLEAELEALDRIGQQAWTSQRSQEIRLMAVRLKRIWEAEKATASLERVETIATIAQTLRMRDTSTEIYQQLIEMTATDAIAQQAWEVVLAAHYLQWFEFDDAAQLYTQLAANAKAEGNTLEHMQYLTDLIYSYQEAKQYSQALPVQTELLQLYRTTGQNYREPPLEIDMARNLRALGVYPQAVEYYNLAYVTAQRLELYGHVSTVLKDLGDLYAEQGLTNEALTMYNLLVRAEQQAYNQHGILAAYDRLGQLYLSIGDTDNALVAFRAGVAFSESLKYREAYFRGEVAKLSLDNPPETAIQPEPEPTLGDSLREGLRDNPPFDLAPVEIDPTDVEPTDLEPTEPEPVTPDAQPEVEIISDEVIDVTPDPGGNIAP</sequence>